<protein>
    <submittedName>
        <fullName evidence="1">Uncharacterized protein</fullName>
    </submittedName>
</protein>
<dbReference type="EMBL" id="CP066681">
    <property type="protein sequence ID" value="QQG35676.1"/>
    <property type="molecule type" value="Genomic_DNA"/>
</dbReference>
<dbReference type="Proteomes" id="UP000595362">
    <property type="component" value="Chromosome"/>
</dbReference>
<proteinExistence type="predicted"/>
<gene>
    <name evidence="1" type="ORF">HYS17_09155</name>
</gene>
<reference evidence="1 2" key="1">
    <citation type="submission" date="2020-07" db="EMBL/GenBank/DDBJ databases">
        <title>Huge and variable diversity of episymbiotic CPR bacteria and DPANN archaea in groundwater ecosystems.</title>
        <authorList>
            <person name="He C.Y."/>
            <person name="Keren R."/>
            <person name="Whittaker M."/>
            <person name="Farag I.F."/>
            <person name="Doudna J."/>
            <person name="Cate J.H.D."/>
            <person name="Banfield J.F."/>
        </authorList>
    </citation>
    <scope>NUCLEOTIDE SEQUENCE [LARGE SCALE GENOMIC DNA]</scope>
    <source>
        <strain evidence="1">NC_groundwater_70_Ag_B-0.1um_54_66</strain>
    </source>
</reference>
<sequence length="57" mass="6048">MYGSRLKDFAKAGIDQREGRAGLIDQALKQMGQPELVSLPTVSSSTGAAVTAVIRTR</sequence>
<evidence type="ECO:0000313" key="2">
    <source>
        <dbReference type="Proteomes" id="UP000595362"/>
    </source>
</evidence>
<dbReference type="AlphaFoldDB" id="A0A7T5UH71"/>
<evidence type="ECO:0000313" key="1">
    <source>
        <dbReference type="EMBL" id="QQG35676.1"/>
    </source>
</evidence>
<organism evidence="1 2">
    <name type="scientific">Micavibrio aeruginosavorus</name>
    <dbReference type="NCBI Taxonomy" id="349221"/>
    <lineage>
        <taxon>Bacteria</taxon>
        <taxon>Pseudomonadati</taxon>
        <taxon>Bdellovibrionota</taxon>
        <taxon>Bdellovibrionia</taxon>
        <taxon>Bdellovibrionales</taxon>
        <taxon>Pseudobdellovibrionaceae</taxon>
        <taxon>Micavibrio</taxon>
    </lineage>
</organism>
<accession>A0A7T5UH71</accession>
<name>A0A7T5UH71_9BACT</name>